<feature type="region of interest" description="Disordered" evidence="6">
    <location>
        <begin position="185"/>
        <end position="283"/>
    </location>
</feature>
<comment type="subcellular location">
    <subcellularLocation>
        <location evidence="1">Nucleus</location>
    </subcellularLocation>
</comment>
<evidence type="ECO:0000256" key="2">
    <source>
        <dbReference type="ARBA" id="ARBA00023015"/>
    </source>
</evidence>
<reference evidence="8 9" key="1">
    <citation type="submission" date="2015-12" db="EMBL/GenBank/DDBJ databases">
        <title>The genome of Folsomia candida.</title>
        <authorList>
            <person name="Faddeeva A."/>
            <person name="Derks M.F."/>
            <person name="Anvar Y."/>
            <person name="Smit S."/>
            <person name="Van Straalen N."/>
            <person name="Roelofs D."/>
        </authorList>
    </citation>
    <scope>NUCLEOTIDE SEQUENCE [LARGE SCALE GENOMIC DNA]</scope>
    <source>
        <strain evidence="8 9">VU population</strain>
        <tissue evidence="8">Whole body</tissue>
    </source>
</reference>
<dbReference type="SUPFAM" id="SSF46689">
    <property type="entry name" value="Homeodomain-like"/>
    <property type="match status" value="2"/>
</dbReference>
<sequence>MLCKPLPPPSYNVNIPTASAATARCCDINFNLSNLNKIVKFAAFSVHQKALTLQRHILHHLTSRAERKGESVLLLHHQFVIKKQRRQSADRKPSRGVVANDNMSLVLLDPDKLDEVKENKVKSKFEEEVSMEVDVEGDELSGVVDASQLCKAEIPDASVVHIVNNEMDAFFNTLQDDDIPVFGGRRSDTAYKWKGDDEDDDGSSSSDSGSDYESDEGRKSLIKNKKWQDAEEPCSSGSLGRRPSVAVGGERKDLLNTSSYKRMEKQNHCPPAAPIKTKLGRNPEAEIEDPLAEERLFSEADVKRVCAPLQTNEIMPKADITLPLKKFTGSIVSTMMRTLHISKEATIRQYEGLKRIGPRVLTQSGDERNQAMSLHEMKQSTPVILNSILKAEHLVYITSCVDAKARLDNKKWLIELADVFLHNQKYEMLEFCTRTAGIAPFPYGKKNRSIDCLEFTHRLRETKNRMKMDLYKLAGSAQVVAMRIYEAKENVEAVRKGKYSLLEKFQELYLRENLKDAKFDEMSITGIRGVKMMMEPPYFKTEDGMLSFEFPNANRNAQKNHMPFPVRKQKWTQKDLKALKQAIKECVVSQRIDDLNGRYSELLLESEIRRKDEMCREGKPMDEVNQPPRKRRRGRPTKEETKQRDKYGIVYPVFLRTQDHTVAYEMLPKQLSEWRTMMEKRLRNMSFDTLMKDKNNDKMIDWDEVSLKMMTRTKKLRSDDDCSRTNTHAIDPKINHKRLTAEQTRQIQYLNDVEKVQDWDEIARRISVDKNGQPTLPHTAFQCMKRYITHVAPPPKPVWTKEMDEKLKTGIQENPGHWRKVAASLNHEGITKRVAQERYRKLNPFIKVGPFSRTEDCLLLLTMQRLKPFLCDEGHLGYVYQYLSWRYETAWRDRATNLFNDWIVPWTLEEDRLLMDLAVSMNRNWQKISEQFSSFKNRKGCSTRYNLLSRNLAYKHSTLEEYHEAYAMTRYNVFQYRHLPDILRKLTEVKEKTLPSATPFCFPANPQQPPTEEQLVRMMEMFNRDILLATITSLDKYIQSRDEYWGTWNEKNGVKQRTFDRRTFHPDNPQSVASALHIRGLKLKLKEGFDNLNDFEEEIYVHYSRFSCTKTLKAGVKRTYLPPASFFYKWKAVERIIEEHDDLAALEEEEQEAAEGAPVPQCSKKWTRLIEKINKEDQDENSEDEDDSDDEVDKLESGSEDESSDDSDDESDDDESANDEDDPETANDDDGVEDAIEAPQDVEDESEWVTEDEEDEPIGVDGISDEDI</sequence>
<dbReference type="PROSITE" id="PS00018">
    <property type="entry name" value="EF_HAND_1"/>
    <property type="match status" value="1"/>
</dbReference>
<dbReference type="InterPro" id="IPR051575">
    <property type="entry name" value="Myb-like_DNA-bd"/>
</dbReference>
<evidence type="ECO:0000313" key="9">
    <source>
        <dbReference type="Proteomes" id="UP000198287"/>
    </source>
</evidence>
<keyword evidence="4" id="KW-0804">Transcription</keyword>
<feature type="region of interest" description="Disordered" evidence="6">
    <location>
        <begin position="613"/>
        <end position="643"/>
    </location>
</feature>
<dbReference type="GO" id="GO:0019185">
    <property type="term" value="C:snRNA-activating protein complex"/>
    <property type="evidence" value="ECO:0007669"/>
    <property type="project" value="TreeGrafter"/>
</dbReference>
<keyword evidence="2" id="KW-0805">Transcription regulation</keyword>
<comment type="caution">
    <text evidence="8">The sequence shown here is derived from an EMBL/GenBank/DDBJ whole genome shotgun (WGS) entry which is preliminary data.</text>
</comment>
<dbReference type="Gene3D" id="1.10.10.60">
    <property type="entry name" value="Homeodomain-like"/>
    <property type="match status" value="1"/>
</dbReference>
<dbReference type="Proteomes" id="UP000198287">
    <property type="component" value="Unassembled WGS sequence"/>
</dbReference>
<dbReference type="Pfam" id="PF13921">
    <property type="entry name" value="Myb_DNA-bind_6"/>
    <property type="match status" value="1"/>
</dbReference>
<feature type="compositionally biased region" description="Basic and acidic residues" evidence="6">
    <location>
        <begin position="613"/>
        <end position="622"/>
    </location>
</feature>
<dbReference type="STRING" id="158441.A0A226DLM5"/>
<proteinExistence type="predicted"/>
<dbReference type="OrthoDB" id="8251632at2759"/>
<gene>
    <name evidence="8" type="ORF">Fcan01_19416</name>
</gene>
<dbReference type="GO" id="GO:0042796">
    <property type="term" value="P:snRNA transcription by RNA polymerase III"/>
    <property type="evidence" value="ECO:0007669"/>
    <property type="project" value="TreeGrafter"/>
</dbReference>
<dbReference type="GO" id="GO:0001006">
    <property type="term" value="F:RNA polymerase III type 3 promoter sequence-specific DNA binding"/>
    <property type="evidence" value="ECO:0007669"/>
    <property type="project" value="TreeGrafter"/>
</dbReference>
<dbReference type="GO" id="GO:0005634">
    <property type="term" value="C:nucleus"/>
    <property type="evidence" value="ECO:0007669"/>
    <property type="project" value="UniProtKB-SubCell"/>
</dbReference>
<evidence type="ECO:0000256" key="3">
    <source>
        <dbReference type="ARBA" id="ARBA00023125"/>
    </source>
</evidence>
<dbReference type="AlphaFoldDB" id="A0A226DLM5"/>
<feature type="domain" description="Myb-like" evidence="7">
    <location>
        <begin position="905"/>
        <end position="949"/>
    </location>
</feature>
<name>A0A226DLM5_FOLCA</name>
<dbReference type="GO" id="GO:0000978">
    <property type="term" value="F:RNA polymerase II cis-regulatory region sequence-specific DNA binding"/>
    <property type="evidence" value="ECO:0007669"/>
    <property type="project" value="TreeGrafter"/>
</dbReference>
<keyword evidence="3" id="KW-0238">DNA-binding</keyword>
<keyword evidence="9" id="KW-1185">Reference proteome</keyword>
<dbReference type="InterPro" id="IPR001005">
    <property type="entry name" value="SANT/Myb"/>
</dbReference>
<feature type="region of interest" description="Disordered" evidence="6">
    <location>
        <begin position="1174"/>
        <end position="1268"/>
    </location>
</feature>
<evidence type="ECO:0000256" key="1">
    <source>
        <dbReference type="ARBA" id="ARBA00004123"/>
    </source>
</evidence>
<evidence type="ECO:0000256" key="6">
    <source>
        <dbReference type="SAM" id="MobiDB-lite"/>
    </source>
</evidence>
<feature type="compositionally biased region" description="Basic and acidic residues" evidence="6">
    <location>
        <begin position="185"/>
        <end position="195"/>
    </location>
</feature>
<feature type="compositionally biased region" description="Acidic residues" evidence="6">
    <location>
        <begin position="1177"/>
        <end position="1268"/>
    </location>
</feature>
<dbReference type="PROSITE" id="PS50090">
    <property type="entry name" value="MYB_LIKE"/>
    <property type="match status" value="1"/>
</dbReference>
<dbReference type="EMBL" id="LNIX01000017">
    <property type="protein sequence ID" value="OXA45744.1"/>
    <property type="molecule type" value="Genomic_DNA"/>
</dbReference>
<dbReference type="SMART" id="SM00717">
    <property type="entry name" value="SANT"/>
    <property type="match status" value="3"/>
</dbReference>
<evidence type="ECO:0000256" key="5">
    <source>
        <dbReference type="ARBA" id="ARBA00023242"/>
    </source>
</evidence>
<dbReference type="GO" id="GO:0042795">
    <property type="term" value="P:snRNA transcription by RNA polymerase II"/>
    <property type="evidence" value="ECO:0007669"/>
    <property type="project" value="TreeGrafter"/>
</dbReference>
<protein>
    <submittedName>
        <fullName evidence="8">snRNA-activating protein complex subunit 4</fullName>
    </submittedName>
</protein>
<organism evidence="8 9">
    <name type="scientific">Folsomia candida</name>
    <name type="common">Springtail</name>
    <dbReference type="NCBI Taxonomy" id="158441"/>
    <lineage>
        <taxon>Eukaryota</taxon>
        <taxon>Metazoa</taxon>
        <taxon>Ecdysozoa</taxon>
        <taxon>Arthropoda</taxon>
        <taxon>Hexapoda</taxon>
        <taxon>Collembola</taxon>
        <taxon>Entomobryomorpha</taxon>
        <taxon>Isotomoidea</taxon>
        <taxon>Isotomidae</taxon>
        <taxon>Proisotominae</taxon>
        <taxon>Folsomia</taxon>
    </lineage>
</organism>
<dbReference type="InterPro" id="IPR018247">
    <property type="entry name" value="EF_Hand_1_Ca_BS"/>
</dbReference>
<dbReference type="PANTHER" id="PTHR46621:SF1">
    <property type="entry name" value="SNRNA-ACTIVATING PROTEIN COMPLEX SUBUNIT 4"/>
    <property type="match status" value="1"/>
</dbReference>
<keyword evidence="5" id="KW-0539">Nucleus</keyword>
<evidence type="ECO:0000313" key="8">
    <source>
        <dbReference type="EMBL" id="OXA45744.1"/>
    </source>
</evidence>
<evidence type="ECO:0000259" key="7">
    <source>
        <dbReference type="PROSITE" id="PS50090"/>
    </source>
</evidence>
<accession>A0A226DLM5</accession>
<evidence type="ECO:0000256" key="4">
    <source>
        <dbReference type="ARBA" id="ARBA00023163"/>
    </source>
</evidence>
<dbReference type="PANTHER" id="PTHR46621">
    <property type="entry name" value="SNRNA-ACTIVATING PROTEIN COMPLEX SUBUNIT 4"/>
    <property type="match status" value="1"/>
</dbReference>
<dbReference type="InterPro" id="IPR009057">
    <property type="entry name" value="Homeodomain-like_sf"/>
</dbReference>